<proteinExistence type="predicted"/>
<feature type="compositionally biased region" description="Low complexity" evidence="1">
    <location>
        <begin position="266"/>
        <end position="280"/>
    </location>
</feature>
<feature type="compositionally biased region" description="Polar residues" evidence="1">
    <location>
        <begin position="495"/>
        <end position="507"/>
    </location>
</feature>
<feature type="transmembrane region" description="Helical" evidence="2">
    <location>
        <begin position="120"/>
        <end position="143"/>
    </location>
</feature>
<accession>A0A1T5JND4</accession>
<feature type="compositionally biased region" description="Low complexity" evidence="1">
    <location>
        <begin position="18"/>
        <end position="31"/>
    </location>
</feature>
<keyword evidence="2" id="KW-0812">Transmembrane</keyword>
<feature type="compositionally biased region" description="Acidic residues" evidence="1">
    <location>
        <begin position="583"/>
        <end position="592"/>
    </location>
</feature>
<protein>
    <submittedName>
        <fullName evidence="3">Protein-S-isoprenylcysteine O-methyltransferase Ste14</fullName>
    </submittedName>
</protein>
<gene>
    <name evidence="3" type="ORF">SAMN06309945_1701</name>
</gene>
<evidence type="ECO:0000256" key="1">
    <source>
        <dbReference type="SAM" id="MobiDB-lite"/>
    </source>
</evidence>
<feature type="compositionally biased region" description="Basic and acidic residues" evidence="1">
    <location>
        <begin position="473"/>
        <end position="494"/>
    </location>
</feature>
<keyword evidence="4" id="KW-1185">Reference proteome</keyword>
<feature type="transmembrane region" description="Helical" evidence="2">
    <location>
        <begin position="149"/>
        <end position="172"/>
    </location>
</feature>
<feature type="region of interest" description="Disordered" evidence="1">
    <location>
        <begin position="263"/>
        <end position="600"/>
    </location>
</feature>
<feature type="region of interest" description="Disordered" evidence="1">
    <location>
        <begin position="1"/>
        <end position="105"/>
    </location>
</feature>
<feature type="compositionally biased region" description="Polar residues" evidence="1">
    <location>
        <begin position="326"/>
        <end position="336"/>
    </location>
</feature>
<dbReference type="STRING" id="123320.SAMN06309945_1701"/>
<feature type="compositionally biased region" description="Gly residues" evidence="1">
    <location>
        <begin position="337"/>
        <end position="366"/>
    </location>
</feature>
<feature type="compositionally biased region" description="Low complexity" evidence="1">
    <location>
        <begin position="434"/>
        <end position="444"/>
    </location>
</feature>
<keyword evidence="3" id="KW-0489">Methyltransferase</keyword>
<name>A0A1T5JND4_9MICO</name>
<feature type="transmembrane region" description="Helical" evidence="2">
    <location>
        <begin position="193"/>
        <end position="219"/>
    </location>
</feature>
<feature type="transmembrane region" description="Helical" evidence="2">
    <location>
        <begin position="225"/>
        <end position="252"/>
    </location>
</feature>
<dbReference type="AlphaFoldDB" id="A0A1T5JND4"/>
<feature type="compositionally biased region" description="Low complexity" evidence="1">
    <location>
        <begin position="539"/>
        <end position="556"/>
    </location>
</feature>
<sequence length="685" mass="69636">MTDSTPRNDQWGPPPSPHQGAPGAPQPAAGQYGTGQYGSGQYGSGQNGSGQFGTGQYGGQQPQGAAPAQPYGTAPGQPYGAQATGPFAAPQKNDTPKAPKKRTNDQGLAFGVGPFTLREIIVLGLTVLLLVASFLPIISGGFIDYYSVWAPFTWLVIPGLLLVLASAVLITLRRLVPSLRTKLRVGSLSVDQFASVSVIVTGSFYLGLLIIVGTASAAISPFGAGFSVGAGVILGFLVSLALLVVTTLGSIIPPFKADFADRGESPAHPTARPAAALAARPKPEKSNAFPGQQGQAGQQGQPGPHGQQYAAPGAQGNTGAYPANGWNAQAPQNPGQGETGRYGAGFGGGYNGGGQNQTGQFAGGQFGASQNGAGQNGAGQNGADQNGADATSSYAAGSFAPPSADDQPTSQFGYARQGDASSDSPLAAGDGGAAREWAADDSAAGPQSPVLDNAAPESAPTAFESLGLEDSDDVRTTPSREDAAHDESAERTSTDFEQPSENTQGSIDSPIAAPTSAGPFGADAPADTAESATDAPSDAVVDAPSEAAADAPSEAATETVLRSDIPSFAPNVDFGSSPRSTDPQDDDDDPDDAIPAADPTPVSALRHVSEHESEVEPPAAVSTQPFWVYSPVPRPVYDEHTGVTVFEIGPSAWALAVVDRGTELVIRHDDGRVGVLRDLENLTRG</sequence>
<reference evidence="3 4" key="1">
    <citation type="submission" date="2017-02" db="EMBL/GenBank/DDBJ databases">
        <authorList>
            <person name="Peterson S.W."/>
        </authorList>
    </citation>
    <scope>NUCLEOTIDE SEQUENCE [LARGE SCALE GENOMIC DNA]</scope>
    <source>
        <strain evidence="3 4">VKM Ac-2059</strain>
    </source>
</reference>
<evidence type="ECO:0000313" key="3">
    <source>
        <dbReference type="EMBL" id="SKC52748.1"/>
    </source>
</evidence>
<feature type="compositionally biased region" description="Low complexity" evidence="1">
    <location>
        <begin position="290"/>
        <end position="315"/>
    </location>
</feature>
<dbReference type="GO" id="GO:0008168">
    <property type="term" value="F:methyltransferase activity"/>
    <property type="evidence" value="ECO:0007669"/>
    <property type="project" value="UniProtKB-KW"/>
</dbReference>
<evidence type="ECO:0000256" key="2">
    <source>
        <dbReference type="SAM" id="Phobius"/>
    </source>
</evidence>
<keyword evidence="2" id="KW-0472">Membrane</keyword>
<feature type="compositionally biased region" description="Low complexity" evidence="1">
    <location>
        <begin position="59"/>
        <end position="78"/>
    </location>
</feature>
<keyword evidence="3" id="KW-0808">Transferase</keyword>
<dbReference type="GO" id="GO:0032259">
    <property type="term" value="P:methylation"/>
    <property type="evidence" value="ECO:0007669"/>
    <property type="project" value="UniProtKB-KW"/>
</dbReference>
<dbReference type="EMBL" id="FUZP01000001">
    <property type="protein sequence ID" value="SKC52748.1"/>
    <property type="molecule type" value="Genomic_DNA"/>
</dbReference>
<dbReference type="Proteomes" id="UP000190857">
    <property type="component" value="Unassembled WGS sequence"/>
</dbReference>
<evidence type="ECO:0000313" key="4">
    <source>
        <dbReference type="Proteomes" id="UP000190857"/>
    </source>
</evidence>
<feature type="compositionally biased region" description="Low complexity" evidence="1">
    <location>
        <begin position="381"/>
        <end position="390"/>
    </location>
</feature>
<organism evidence="3 4">
    <name type="scientific">Okibacterium fritillariae</name>
    <dbReference type="NCBI Taxonomy" id="123320"/>
    <lineage>
        <taxon>Bacteria</taxon>
        <taxon>Bacillati</taxon>
        <taxon>Actinomycetota</taxon>
        <taxon>Actinomycetes</taxon>
        <taxon>Micrococcales</taxon>
        <taxon>Microbacteriaceae</taxon>
        <taxon>Okibacterium</taxon>
    </lineage>
</organism>
<feature type="compositionally biased region" description="Gly residues" evidence="1">
    <location>
        <begin position="32"/>
        <end position="58"/>
    </location>
</feature>
<keyword evidence="2" id="KW-1133">Transmembrane helix</keyword>